<dbReference type="AlphaFoldDB" id="V6LFL8"/>
<organism evidence="2">
    <name type="scientific">Spironucleus salmonicida</name>
    <dbReference type="NCBI Taxonomy" id="348837"/>
    <lineage>
        <taxon>Eukaryota</taxon>
        <taxon>Metamonada</taxon>
        <taxon>Diplomonadida</taxon>
        <taxon>Hexamitidae</taxon>
        <taxon>Hexamitinae</taxon>
        <taxon>Spironucleus</taxon>
    </lineage>
</organism>
<dbReference type="InterPro" id="IPR011042">
    <property type="entry name" value="6-blade_b-propeller_TolB-like"/>
</dbReference>
<dbReference type="PANTHER" id="PTHR46388:SF2">
    <property type="entry name" value="NHL REPEAT-CONTAINING PROTEIN 2"/>
    <property type="match status" value="1"/>
</dbReference>
<gene>
    <name evidence="2" type="ORF">SS50377_17807</name>
    <name evidence="3" type="ORF">SS50377_27939</name>
</gene>
<evidence type="ECO:0000313" key="2">
    <source>
        <dbReference type="EMBL" id="EST42501.1"/>
    </source>
</evidence>
<sequence length="734" mass="82805">MFIQRHTAGQKQGYLDSELLASQFNQPFSIISITDNQFIVSDSKNDQLRLLDLANNLVTTVDIQDKNQNTIHLQKPKGICKGIFNDEEGVFICDSENSKIRFLSGKTGMTISVCGSEPGYLDGKFHTARLHKPSSIVQSPIDKTIYISDSQNHVIRYIPYNSSQIYTLCGIPNRPGFIDKTDEVLGKPAQFNNPGQITVLKTGNIVVCDTGNNAIRHIHVGAKLVTTVIGEKGIKHQLIKFVYNNNYKCNSISLEGKYHVFCSEKPGKHQIFDYQKSLCQPEGIAQLQDQALLVSCSNGCVHYISPDLCQIYEVKELVGLIKLGQMCTFNDQVALCDLLGHKIYTLSISNVEVGLRNQAEINMNLNISKVQQQAMSSRQLFNQKNITQKLLVSTVNRQNVHQTQIKQPEVYPFSFENMQLLLNIMSENYSGTQTKINHKVPQNKYQTEESGQKFSLDVLKGKSTITEQVDSEFKDERVNNEFPVNFTQVQLNFELIIFLSLNQSPINDKAYAILQQKFIQEILNYNRFLFENKLIDNSISGILTAISTATGPGKLALAVKLTDSDNLTNFYYNQTSNTFYNEFQDQLKLSIISSYNTNQKNLKFSIFDNEGNALVSQDCQYFNAQSGGLNRFNEEVAIAELNLTCLLHNSTLITSINNYDVDIDESLIQGNFSAFNVQFQIEIAGIENGNVIAISKRMLIDFNIAMSDFISEEKIECYGINKNLRQRVKLGVFE</sequence>
<evidence type="ECO:0000313" key="4">
    <source>
        <dbReference type="Proteomes" id="UP000018208"/>
    </source>
</evidence>
<dbReference type="VEuPathDB" id="GiardiaDB:SS50377_27939"/>
<evidence type="ECO:0000256" key="1">
    <source>
        <dbReference type="ARBA" id="ARBA00022737"/>
    </source>
</evidence>
<dbReference type="Pfam" id="PF01436">
    <property type="entry name" value="NHL"/>
    <property type="match status" value="1"/>
</dbReference>
<dbReference type="EMBL" id="KI546159">
    <property type="protein sequence ID" value="EST42501.1"/>
    <property type="molecule type" value="Genomic_DNA"/>
</dbReference>
<keyword evidence="4" id="KW-1185">Reference proteome</keyword>
<dbReference type="EMBL" id="AUWU02000008">
    <property type="protein sequence ID" value="KAH0569967.1"/>
    <property type="molecule type" value="Genomic_DNA"/>
</dbReference>
<proteinExistence type="predicted"/>
<dbReference type="InterPro" id="IPR001258">
    <property type="entry name" value="NHL_repeat"/>
</dbReference>
<dbReference type="PANTHER" id="PTHR46388">
    <property type="entry name" value="NHL REPEAT-CONTAINING PROTEIN 2"/>
    <property type="match status" value="1"/>
</dbReference>
<reference evidence="3" key="2">
    <citation type="submission" date="2020-12" db="EMBL/GenBank/DDBJ databases">
        <title>New Spironucleus salmonicida genome in near-complete chromosomes.</title>
        <authorList>
            <person name="Xu F."/>
            <person name="Kurt Z."/>
            <person name="Jimenez-Gonzalez A."/>
            <person name="Astvaldsson A."/>
            <person name="Andersson J.O."/>
            <person name="Svard S.G."/>
        </authorList>
    </citation>
    <scope>NUCLEOTIDE SEQUENCE</scope>
    <source>
        <strain evidence="3">ATCC 50377</strain>
    </source>
</reference>
<dbReference type="Proteomes" id="UP000018208">
    <property type="component" value="Unassembled WGS sequence"/>
</dbReference>
<dbReference type="Gene3D" id="2.120.10.30">
    <property type="entry name" value="TolB, C-terminal domain"/>
    <property type="match status" value="1"/>
</dbReference>
<reference evidence="2 3" key="1">
    <citation type="journal article" date="2014" name="PLoS Genet.">
        <title>The Genome of Spironucleus salmonicida Highlights a Fish Pathogen Adapted to Fluctuating Environments.</title>
        <authorList>
            <person name="Xu F."/>
            <person name="Jerlstrom-Hultqvist J."/>
            <person name="Einarsson E."/>
            <person name="Astvaldsson A."/>
            <person name="Svard S.G."/>
            <person name="Andersson J.O."/>
        </authorList>
    </citation>
    <scope>NUCLEOTIDE SEQUENCE</scope>
    <source>
        <strain evidence="3">ATCC 50377</strain>
    </source>
</reference>
<protein>
    <submittedName>
        <fullName evidence="3">NHL repeat-containing protein</fullName>
    </submittedName>
</protein>
<dbReference type="SUPFAM" id="SSF101898">
    <property type="entry name" value="NHL repeat"/>
    <property type="match status" value="1"/>
</dbReference>
<evidence type="ECO:0000313" key="3">
    <source>
        <dbReference type="EMBL" id="KAH0569967.1"/>
    </source>
</evidence>
<accession>V6LFL8</accession>
<dbReference type="OrthoDB" id="273823at2759"/>
<keyword evidence="1" id="KW-0677">Repeat</keyword>
<name>V6LFL8_9EUKA</name>